<dbReference type="OMA" id="RPMGPVF"/>
<dbReference type="HOGENOM" id="CLU_050309_0_0_1"/>
<keyword evidence="6" id="KW-0472">Membrane</keyword>
<evidence type="ECO:0000313" key="9">
    <source>
        <dbReference type="Proteomes" id="UP000001514"/>
    </source>
</evidence>
<dbReference type="PRINTS" id="PR00689">
    <property type="entry name" value="ACOABINDINGP"/>
</dbReference>
<evidence type="ECO:0000256" key="4">
    <source>
        <dbReference type="ARBA" id="ARBA00023121"/>
    </source>
</evidence>
<dbReference type="PANTHER" id="PTHR24119">
    <property type="entry name" value="ACYL-COA-BINDING DOMAIN-CONTAINING PROTEIN 6"/>
    <property type="match status" value="1"/>
</dbReference>
<reference evidence="8 9" key="1">
    <citation type="journal article" date="2011" name="Science">
        <title>The Selaginella genome identifies genetic changes associated with the evolution of vascular plants.</title>
        <authorList>
            <person name="Banks J.A."/>
            <person name="Nishiyama T."/>
            <person name="Hasebe M."/>
            <person name="Bowman J.L."/>
            <person name="Gribskov M."/>
            <person name="dePamphilis C."/>
            <person name="Albert V.A."/>
            <person name="Aono N."/>
            <person name="Aoyama T."/>
            <person name="Ambrose B.A."/>
            <person name="Ashton N.W."/>
            <person name="Axtell M.J."/>
            <person name="Barker E."/>
            <person name="Barker M.S."/>
            <person name="Bennetzen J.L."/>
            <person name="Bonawitz N.D."/>
            <person name="Chapple C."/>
            <person name="Cheng C."/>
            <person name="Correa L.G."/>
            <person name="Dacre M."/>
            <person name="DeBarry J."/>
            <person name="Dreyer I."/>
            <person name="Elias M."/>
            <person name="Engstrom E.M."/>
            <person name="Estelle M."/>
            <person name="Feng L."/>
            <person name="Finet C."/>
            <person name="Floyd S.K."/>
            <person name="Frommer W.B."/>
            <person name="Fujita T."/>
            <person name="Gramzow L."/>
            <person name="Gutensohn M."/>
            <person name="Harholt J."/>
            <person name="Hattori M."/>
            <person name="Heyl A."/>
            <person name="Hirai T."/>
            <person name="Hiwatashi Y."/>
            <person name="Ishikawa M."/>
            <person name="Iwata M."/>
            <person name="Karol K.G."/>
            <person name="Koehler B."/>
            <person name="Kolukisaoglu U."/>
            <person name="Kubo M."/>
            <person name="Kurata T."/>
            <person name="Lalonde S."/>
            <person name="Li K."/>
            <person name="Li Y."/>
            <person name="Litt A."/>
            <person name="Lyons E."/>
            <person name="Manning G."/>
            <person name="Maruyama T."/>
            <person name="Michael T.P."/>
            <person name="Mikami K."/>
            <person name="Miyazaki S."/>
            <person name="Morinaga S."/>
            <person name="Murata T."/>
            <person name="Mueller-Roeber B."/>
            <person name="Nelson D.R."/>
            <person name="Obara M."/>
            <person name="Oguri Y."/>
            <person name="Olmstead R.G."/>
            <person name="Onodera N."/>
            <person name="Petersen B.L."/>
            <person name="Pils B."/>
            <person name="Prigge M."/>
            <person name="Rensing S.A."/>
            <person name="Riano-Pachon D.M."/>
            <person name="Roberts A.W."/>
            <person name="Sato Y."/>
            <person name="Scheller H.V."/>
            <person name="Schulz B."/>
            <person name="Schulz C."/>
            <person name="Shakirov E.V."/>
            <person name="Shibagaki N."/>
            <person name="Shinohara N."/>
            <person name="Shippen D.E."/>
            <person name="Soerensen I."/>
            <person name="Sotooka R."/>
            <person name="Sugimoto N."/>
            <person name="Sugita M."/>
            <person name="Sumikawa N."/>
            <person name="Tanurdzic M."/>
            <person name="Theissen G."/>
            <person name="Ulvskov P."/>
            <person name="Wakazuki S."/>
            <person name="Weng J.K."/>
            <person name="Willats W.W."/>
            <person name="Wipf D."/>
            <person name="Wolf P.G."/>
            <person name="Yang L."/>
            <person name="Zimmer A.D."/>
            <person name="Zhu Q."/>
            <person name="Mitros T."/>
            <person name="Hellsten U."/>
            <person name="Loque D."/>
            <person name="Otillar R."/>
            <person name="Salamov A."/>
            <person name="Schmutz J."/>
            <person name="Shapiro H."/>
            <person name="Lindquist E."/>
            <person name="Lucas S."/>
            <person name="Rokhsar D."/>
            <person name="Grigoriev I.V."/>
        </authorList>
    </citation>
    <scope>NUCLEOTIDE SEQUENCE [LARGE SCALE GENOMIC DNA]</scope>
</reference>
<dbReference type="Gramene" id="EFJ17578">
    <property type="protein sequence ID" value="EFJ17578"/>
    <property type="gene ID" value="SELMODRAFT_114584"/>
</dbReference>
<evidence type="ECO:0000256" key="6">
    <source>
        <dbReference type="SAM" id="Phobius"/>
    </source>
</evidence>
<keyword evidence="6" id="KW-1133">Transmembrane helix</keyword>
<evidence type="ECO:0000256" key="1">
    <source>
        <dbReference type="ARBA" id="ARBA00005567"/>
    </source>
</evidence>
<dbReference type="InterPro" id="IPR014352">
    <property type="entry name" value="FERM/acyl-CoA-bd_prot_sf"/>
</dbReference>
<keyword evidence="2" id="KW-0677">Repeat</keyword>
<dbReference type="FunCoup" id="D8SD81">
    <property type="interactions" value="3908"/>
</dbReference>
<evidence type="ECO:0000256" key="5">
    <source>
        <dbReference type="PROSITE-ProRule" id="PRU00023"/>
    </source>
</evidence>
<dbReference type="Pfam" id="PF00887">
    <property type="entry name" value="ACBP"/>
    <property type="match status" value="1"/>
</dbReference>
<dbReference type="InterPro" id="IPR002110">
    <property type="entry name" value="Ankyrin_rpt"/>
</dbReference>
<dbReference type="PANTHER" id="PTHR24119:SF0">
    <property type="entry name" value="ACYL-COA-BINDING DOMAIN-CONTAINING PROTEIN 6"/>
    <property type="match status" value="1"/>
</dbReference>
<evidence type="ECO:0000313" key="8">
    <source>
        <dbReference type="EMBL" id="EFJ17578.1"/>
    </source>
</evidence>
<name>D8SD81_SELML</name>
<dbReference type="KEGG" id="smo:SELMODRAFT_114584"/>
<feature type="domain" description="ACB" evidence="7">
    <location>
        <begin position="100"/>
        <end position="187"/>
    </location>
</feature>
<dbReference type="Gene3D" id="1.20.80.10">
    <property type="match status" value="1"/>
</dbReference>
<dbReference type="PROSITE" id="PS51228">
    <property type="entry name" value="ACB_2"/>
    <property type="match status" value="1"/>
</dbReference>
<keyword evidence="9" id="KW-1185">Reference proteome</keyword>
<evidence type="ECO:0000256" key="3">
    <source>
        <dbReference type="ARBA" id="ARBA00023043"/>
    </source>
</evidence>
<dbReference type="GO" id="GO:0000062">
    <property type="term" value="F:fatty-acyl-CoA binding"/>
    <property type="evidence" value="ECO:0000318"/>
    <property type="project" value="GO_Central"/>
</dbReference>
<dbReference type="Proteomes" id="UP000001514">
    <property type="component" value="Unassembled WGS sequence"/>
</dbReference>
<sequence>MARQADLQELAQTVFVAIVFAFMLSKLLSMFMAIRSSMRAGNMRAITGHQSLATMEAGYEPSTSSSVEAEAGSNRSISAMAMDEDDDGSSDWEGVESTELDEAFGAASSFIATQAGGLKVSSETQLQLYGLYKVATEGPCHTVQPSALKMTARAKWNAWQKLGNISQEEAMERYVELVSELSPDWASNQKVRTSGSKQKKGPVGPVFSTLAYDERSDDGSLDALHIAAREGNEPGLLELLSQGVPVDNFPDSDGRTALHWASDRGHLGLVELLLSRGAKLQAKDKEGQTALHYACVCEQEMVAKFLISKGADLQARDAEGSTPLNYRPANWDWMNE</sequence>
<protein>
    <recommendedName>
        <fullName evidence="7">ACB domain-containing protein</fullName>
    </recommendedName>
</protein>
<evidence type="ECO:0000259" key="7">
    <source>
        <dbReference type="PROSITE" id="PS51228"/>
    </source>
</evidence>
<feature type="repeat" description="ANK" evidence="5">
    <location>
        <begin position="286"/>
        <end position="318"/>
    </location>
</feature>
<dbReference type="InterPro" id="IPR036770">
    <property type="entry name" value="Ankyrin_rpt-contain_sf"/>
</dbReference>
<proteinExistence type="inferred from homology"/>
<keyword evidence="6" id="KW-0812">Transmembrane</keyword>
<comment type="similarity">
    <text evidence="1">Belongs to the ACBP family.</text>
</comment>
<dbReference type="InterPro" id="IPR035984">
    <property type="entry name" value="Acyl-CoA-binding_sf"/>
</dbReference>
<dbReference type="SMART" id="SM00248">
    <property type="entry name" value="ANK"/>
    <property type="match status" value="3"/>
</dbReference>
<keyword evidence="3 5" id="KW-0040">ANK repeat</keyword>
<dbReference type="InterPro" id="IPR000582">
    <property type="entry name" value="Acyl-CoA-binding_protein"/>
</dbReference>
<keyword evidence="4" id="KW-0446">Lipid-binding</keyword>
<evidence type="ECO:0000256" key="2">
    <source>
        <dbReference type="ARBA" id="ARBA00022737"/>
    </source>
</evidence>
<feature type="repeat" description="ANK" evidence="5">
    <location>
        <begin position="253"/>
        <end position="285"/>
    </location>
</feature>
<dbReference type="GO" id="GO:0006631">
    <property type="term" value="P:fatty acid metabolic process"/>
    <property type="evidence" value="ECO:0000318"/>
    <property type="project" value="GO_Central"/>
</dbReference>
<dbReference type="PROSITE" id="PS50088">
    <property type="entry name" value="ANK_REPEAT"/>
    <property type="match status" value="2"/>
</dbReference>
<dbReference type="PROSITE" id="PS50297">
    <property type="entry name" value="ANK_REP_REGION"/>
    <property type="match status" value="2"/>
</dbReference>
<organism evidence="9">
    <name type="scientific">Selaginella moellendorffii</name>
    <name type="common">Spikemoss</name>
    <dbReference type="NCBI Taxonomy" id="88036"/>
    <lineage>
        <taxon>Eukaryota</taxon>
        <taxon>Viridiplantae</taxon>
        <taxon>Streptophyta</taxon>
        <taxon>Embryophyta</taxon>
        <taxon>Tracheophyta</taxon>
        <taxon>Lycopodiopsida</taxon>
        <taxon>Selaginellales</taxon>
        <taxon>Selaginellaceae</taxon>
        <taxon>Selaginella</taxon>
    </lineage>
</organism>
<dbReference type="STRING" id="88036.D8SD81"/>
<dbReference type="PRINTS" id="PR01415">
    <property type="entry name" value="ANKYRIN"/>
</dbReference>
<gene>
    <name evidence="8" type="ORF">SELMODRAFT_114584</name>
</gene>
<dbReference type="Pfam" id="PF12796">
    <property type="entry name" value="Ank_2"/>
    <property type="match status" value="1"/>
</dbReference>
<dbReference type="Gene3D" id="1.25.40.20">
    <property type="entry name" value="Ankyrin repeat-containing domain"/>
    <property type="match status" value="2"/>
</dbReference>
<dbReference type="SUPFAM" id="SSF48403">
    <property type="entry name" value="Ankyrin repeat"/>
    <property type="match status" value="1"/>
</dbReference>
<dbReference type="SUPFAM" id="SSF47027">
    <property type="entry name" value="Acyl-CoA binding protein"/>
    <property type="match status" value="1"/>
</dbReference>
<feature type="transmembrane region" description="Helical" evidence="6">
    <location>
        <begin position="12"/>
        <end position="34"/>
    </location>
</feature>
<dbReference type="eggNOG" id="KOG0817">
    <property type="taxonomic scope" value="Eukaryota"/>
</dbReference>
<dbReference type="EMBL" id="GL377613">
    <property type="protein sequence ID" value="EFJ17578.1"/>
    <property type="molecule type" value="Genomic_DNA"/>
</dbReference>
<accession>D8SD81</accession>
<dbReference type="AlphaFoldDB" id="D8SD81"/>
<dbReference type="InParanoid" id="D8SD81"/>